<dbReference type="SMART" id="SM00267">
    <property type="entry name" value="GGDEF"/>
    <property type="match status" value="1"/>
</dbReference>
<proteinExistence type="predicted"/>
<evidence type="ECO:0000313" key="5">
    <source>
        <dbReference type="Proteomes" id="UP001180845"/>
    </source>
</evidence>
<dbReference type="SUPFAM" id="SSF141868">
    <property type="entry name" value="EAL domain-like"/>
    <property type="match status" value="1"/>
</dbReference>
<dbReference type="InterPro" id="IPR050706">
    <property type="entry name" value="Cyclic-di-GMP_PDE-like"/>
</dbReference>
<protein>
    <submittedName>
        <fullName evidence="4">Diguanylate cyclase (GGDEF)-like protein</fullName>
    </submittedName>
</protein>
<dbReference type="CDD" id="cd01948">
    <property type="entry name" value="EAL"/>
    <property type="match status" value="1"/>
</dbReference>
<dbReference type="Pfam" id="PF00990">
    <property type="entry name" value="GGDEF"/>
    <property type="match status" value="1"/>
</dbReference>
<feature type="region of interest" description="Disordered" evidence="1">
    <location>
        <begin position="544"/>
        <end position="608"/>
    </location>
</feature>
<organism evidence="4 5">
    <name type="scientific">Haloactinomyces albus</name>
    <dbReference type="NCBI Taxonomy" id="1352928"/>
    <lineage>
        <taxon>Bacteria</taxon>
        <taxon>Bacillati</taxon>
        <taxon>Actinomycetota</taxon>
        <taxon>Actinomycetes</taxon>
        <taxon>Actinopolysporales</taxon>
        <taxon>Actinopolysporaceae</taxon>
        <taxon>Haloactinomyces</taxon>
    </lineage>
</organism>
<gene>
    <name evidence="4" type="ORF">JOF55_003595</name>
</gene>
<feature type="compositionally biased region" description="Basic and acidic residues" evidence="1">
    <location>
        <begin position="597"/>
        <end position="608"/>
    </location>
</feature>
<feature type="domain" description="GGDEF" evidence="3">
    <location>
        <begin position="426"/>
        <end position="553"/>
    </location>
</feature>
<dbReference type="Proteomes" id="UP001180845">
    <property type="component" value="Unassembled WGS sequence"/>
</dbReference>
<dbReference type="NCBIfam" id="TIGR00254">
    <property type="entry name" value="GGDEF"/>
    <property type="match status" value="1"/>
</dbReference>
<evidence type="ECO:0000256" key="1">
    <source>
        <dbReference type="SAM" id="MobiDB-lite"/>
    </source>
</evidence>
<dbReference type="InterPro" id="IPR035919">
    <property type="entry name" value="EAL_sf"/>
</dbReference>
<dbReference type="AlphaFoldDB" id="A0AAE4CN05"/>
<name>A0AAE4CN05_9ACTN</name>
<dbReference type="PANTHER" id="PTHR33121:SF70">
    <property type="entry name" value="SIGNALING PROTEIN YKOW"/>
    <property type="match status" value="1"/>
</dbReference>
<dbReference type="SUPFAM" id="SSF55073">
    <property type="entry name" value="Nucleotide cyclase"/>
    <property type="match status" value="1"/>
</dbReference>
<dbReference type="PROSITE" id="PS50883">
    <property type="entry name" value="EAL"/>
    <property type="match status" value="1"/>
</dbReference>
<evidence type="ECO:0000259" key="3">
    <source>
        <dbReference type="PROSITE" id="PS50887"/>
    </source>
</evidence>
<dbReference type="InterPro" id="IPR001633">
    <property type="entry name" value="EAL_dom"/>
</dbReference>
<dbReference type="InterPro" id="IPR000160">
    <property type="entry name" value="GGDEF_dom"/>
</dbReference>
<keyword evidence="5" id="KW-1185">Reference proteome</keyword>
<dbReference type="Gene3D" id="3.30.70.270">
    <property type="match status" value="1"/>
</dbReference>
<evidence type="ECO:0000259" key="2">
    <source>
        <dbReference type="PROSITE" id="PS50883"/>
    </source>
</evidence>
<dbReference type="Pfam" id="PF00563">
    <property type="entry name" value="EAL"/>
    <property type="match status" value="1"/>
</dbReference>
<dbReference type="InterPro" id="IPR046342">
    <property type="entry name" value="CBS_dom_sf"/>
</dbReference>
<comment type="caution">
    <text evidence="4">The sequence shown here is derived from an EMBL/GenBank/DDBJ whole genome shotgun (WGS) entry which is preliminary data.</text>
</comment>
<accession>A0AAE4CN05</accession>
<dbReference type="SUPFAM" id="SSF54631">
    <property type="entry name" value="CBS-domain pair"/>
    <property type="match status" value="1"/>
</dbReference>
<feature type="domain" description="EAL" evidence="2">
    <location>
        <begin position="1"/>
        <end position="246"/>
    </location>
</feature>
<evidence type="ECO:0000313" key="4">
    <source>
        <dbReference type="EMBL" id="MDR7303414.1"/>
    </source>
</evidence>
<dbReference type="SMART" id="SM00052">
    <property type="entry name" value="EAL"/>
    <property type="match status" value="1"/>
</dbReference>
<dbReference type="GO" id="GO:0071111">
    <property type="term" value="F:cyclic-guanylate-specific phosphodiesterase activity"/>
    <property type="evidence" value="ECO:0007669"/>
    <property type="project" value="InterPro"/>
</dbReference>
<sequence>MSAGDIDLVLGPANGVRFAFQPVINVRTGAIVAVEALARPTDGDVWDLFREAARARQLAELDVDLAVSAVMSAVEHDTLLPLHLNLFGGTVTHNLGLLDKLHDKLDTVGRHPHEVTLEIGPPFTRLDPALLLTGVQQLRSRGYHIALDGVGHGDVALTLLADLEPDMVKLDPEVVSGLPESAGRTAVLESVKQLCDAIGARLVAEGVESEPQLQALRRHGAPLVQGNLLAPPARRPPTTFSVPDVAAEVTDPHGRTLSTTAAGPRVTEFLSPATMLPADATADRVRGVLADHPEINGVVLVDDHNRPQWSVDRNRFLLAVTGPYGHALHAQRPAARLADEPRVVTTATTAMEALGLVTGSDQYRMYDDAIVVDESGRCLGTVRAGHLIRGMTELKIQEAASLNPLTRLPGSEAIERDVARRIDAGEVFAVSWLDIDEFKSVNDSVGFSAGDDLIRSVGRSLTDAATSIKSVQVGHVGGDDFLLVADLDDLVTLSEMLLDPQRHAGDSAVSLSLATLVCTQGSASSYEQISHLLAPLKHSAKSLQGSSWVMSRPGSDRVDVLRGKQSGTARTPREFLAREPNSEEPTRKFHTGQSPRPSEDGRIPPKNH</sequence>
<dbReference type="PANTHER" id="PTHR33121">
    <property type="entry name" value="CYCLIC DI-GMP PHOSPHODIESTERASE PDEF"/>
    <property type="match status" value="1"/>
</dbReference>
<feature type="compositionally biased region" description="Basic and acidic residues" evidence="1">
    <location>
        <begin position="571"/>
        <end position="587"/>
    </location>
</feature>
<dbReference type="EMBL" id="JAVDXW010000001">
    <property type="protein sequence ID" value="MDR7303414.1"/>
    <property type="molecule type" value="Genomic_DNA"/>
</dbReference>
<dbReference type="PROSITE" id="PS50887">
    <property type="entry name" value="GGDEF"/>
    <property type="match status" value="1"/>
</dbReference>
<dbReference type="InterPro" id="IPR029787">
    <property type="entry name" value="Nucleotide_cyclase"/>
</dbReference>
<reference evidence="4" key="1">
    <citation type="submission" date="2023-07" db="EMBL/GenBank/DDBJ databases">
        <title>Sequencing the genomes of 1000 actinobacteria strains.</title>
        <authorList>
            <person name="Klenk H.-P."/>
        </authorList>
    </citation>
    <scope>NUCLEOTIDE SEQUENCE</scope>
    <source>
        <strain evidence="4">DSM 45977</strain>
    </source>
</reference>
<dbReference type="Gene3D" id="3.20.20.450">
    <property type="entry name" value="EAL domain"/>
    <property type="match status" value="1"/>
</dbReference>
<dbReference type="InterPro" id="IPR043128">
    <property type="entry name" value="Rev_trsase/Diguanyl_cyclase"/>
</dbReference>
<dbReference type="RefSeq" id="WP_310275732.1">
    <property type="nucleotide sequence ID" value="NZ_JAVDXW010000001.1"/>
</dbReference>